<gene>
    <name evidence="3" type="ORF">AM588_10002757</name>
</gene>
<sequence length="308" mass="35330">MDISKLLNAVEPIAATIESNPPTTWEELGQTLENPSSPSEADILAINRFLWRSYKPLTNSEPAEDTHEDKSEHREPERPKWNCNQIRVKIRKLLSTKEMTQTAFLDLLDIEPKEFREFMGLTGPIAGEDNSTYLGGTIFFDHYEKREKEKLKYMKPKDRKRKAVEQKEVKTKRSKDGAELLKRIEEVELPDMDDDGTVPVFDDCDEIRKKINYFLGEGMVTKAAFLRALGDVNSNSLRSFMNLRCGANSGASNVVYRTAYVFFEKKRVLEGKEKSVKRLANEDLQGPDGFPLDNSPNWHFIDKVLNGY</sequence>
<dbReference type="Pfam" id="PF24852">
    <property type="entry name" value="DUF7726"/>
    <property type="match status" value="2"/>
</dbReference>
<evidence type="ECO:0000313" key="3">
    <source>
        <dbReference type="EMBL" id="KUF86244.1"/>
    </source>
</evidence>
<dbReference type="PANTHER" id="PTHR42339">
    <property type="entry name" value="HISTONE H1"/>
    <property type="match status" value="1"/>
</dbReference>
<dbReference type="AlphaFoldDB" id="A0A0W8CQG7"/>
<evidence type="ECO:0000256" key="1">
    <source>
        <dbReference type="SAM" id="MobiDB-lite"/>
    </source>
</evidence>
<organism evidence="3 4">
    <name type="scientific">Phytophthora nicotianae</name>
    <name type="common">Potato buckeye rot agent</name>
    <name type="synonym">Phytophthora parasitica</name>
    <dbReference type="NCBI Taxonomy" id="4792"/>
    <lineage>
        <taxon>Eukaryota</taxon>
        <taxon>Sar</taxon>
        <taxon>Stramenopiles</taxon>
        <taxon>Oomycota</taxon>
        <taxon>Peronosporomycetes</taxon>
        <taxon>Peronosporales</taxon>
        <taxon>Peronosporaceae</taxon>
        <taxon>Phytophthora</taxon>
    </lineage>
</organism>
<feature type="domain" description="DUF7726" evidence="2">
    <location>
        <begin position="199"/>
        <end position="272"/>
    </location>
</feature>
<dbReference type="PANTHER" id="PTHR42339:SF1">
    <property type="entry name" value="HISTONE H1"/>
    <property type="match status" value="1"/>
</dbReference>
<feature type="domain" description="DUF7726" evidence="2">
    <location>
        <begin position="80"/>
        <end position="148"/>
    </location>
</feature>
<dbReference type="InterPro" id="IPR056143">
    <property type="entry name" value="DUF7726"/>
</dbReference>
<protein>
    <submittedName>
        <fullName evidence="3">Major Facilitator Superfamily (MFS)</fullName>
    </submittedName>
</protein>
<evidence type="ECO:0000259" key="2">
    <source>
        <dbReference type="Pfam" id="PF24852"/>
    </source>
</evidence>
<proteinExistence type="predicted"/>
<name>A0A0W8CQG7_PHYNI</name>
<evidence type="ECO:0000313" key="4">
    <source>
        <dbReference type="Proteomes" id="UP000054636"/>
    </source>
</evidence>
<dbReference type="EMBL" id="LNFP01001455">
    <property type="protein sequence ID" value="KUF86244.1"/>
    <property type="molecule type" value="Genomic_DNA"/>
</dbReference>
<comment type="caution">
    <text evidence="3">The sequence shown here is derived from an EMBL/GenBank/DDBJ whole genome shotgun (WGS) entry which is preliminary data.</text>
</comment>
<reference evidence="3 4" key="1">
    <citation type="submission" date="2015-11" db="EMBL/GenBank/DDBJ databases">
        <title>Genomes and virulence difference between two physiological races of Phytophthora nicotianae.</title>
        <authorList>
            <person name="Liu H."/>
            <person name="Ma X."/>
            <person name="Yu H."/>
            <person name="Fang D."/>
            <person name="Li Y."/>
            <person name="Wang X."/>
            <person name="Wang W."/>
            <person name="Dong Y."/>
            <person name="Xiao B."/>
        </authorList>
    </citation>
    <scope>NUCLEOTIDE SEQUENCE [LARGE SCALE GENOMIC DNA]</scope>
    <source>
        <strain evidence="4">race 1</strain>
    </source>
</reference>
<feature type="region of interest" description="Disordered" evidence="1">
    <location>
        <begin position="59"/>
        <end position="79"/>
    </location>
</feature>
<dbReference type="Proteomes" id="UP000054636">
    <property type="component" value="Unassembled WGS sequence"/>
</dbReference>
<accession>A0A0W8CQG7</accession>
<feature type="compositionally biased region" description="Basic and acidic residues" evidence="1">
    <location>
        <begin position="64"/>
        <end position="79"/>
    </location>
</feature>